<evidence type="ECO:0000256" key="4">
    <source>
        <dbReference type="ARBA" id="ARBA00022825"/>
    </source>
</evidence>
<dbReference type="GO" id="GO:0004252">
    <property type="term" value="F:serine-type endopeptidase activity"/>
    <property type="evidence" value="ECO:0007669"/>
    <property type="project" value="UniProtKB-UniRule"/>
</dbReference>
<evidence type="ECO:0000256" key="3">
    <source>
        <dbReference type="ARBA" id="ARBA00022801"/>
    </source>
</evidence>
<dbReference type="InterPro" id="IPR023827">
    <property type="entry name" value="Peptidase_S8_Asp-AS"/>
</dbReference>
<dbReference type="Gene3D" id="3.40.50.200">
    <property type="entry name" value="Peptidase S8/S53 domain"/>
    <property type="match status" value="1"/>
</dbReference>
<gene>
    <name evidence="10" type="ORF">CLV72_108195</name>
</gene>
<dbReference type="Pfam" id="PF00082">
    <property type="entry name" value="Peptidase_S8"/>
    <property type="match status" value="1"/>
</dbReference>
<keyword evidence="11" id="KW-1185">Reference proteome</keyword>
<feature type="active site" description="Charge relay system" evidence="5 6">
    <location>
        <position position="215"/>
    </location>
</feature>
<comment type="similarity">
    <text evidence="1 6 7">Belongs to the peptidase S8 family.</text>
</comment>
<proteinExistence type="inferred from homology"/>
<keyword evidence="8" id="KW-0732">Signal</keyword>
<protein>
    <submittedName>
        <fullName evidence="10">Subtilase family protein</fullName>
    </submittedName>
</protein>
<feature type="chain" id="PRO_5015727619" evidence="8">
    <location>
        <begin position="22"/>
        <end position="612"/>
    </location>
</feature>
<feature type="active site" description="Charge relay system" evidence="5 6">
    <location>
        <position position="423"/>
    </location>
</feature>
<dbReference type="RefSeq" id="WP_106250902.1">
    <property type="nucleotide sequence ID" value="NZ_PVZC01000008.1"/>
</dbReference>
<dbReference type="PROSITE" id="PS00138">
    <property type="entry name" value="SUBTILASE_SER"/>
    <property type="match status" value="1"/>
</dbReference>
<evidence type="ECO:0000256" key="8">
    <source>
        <dbReference type="SAM" id="SignalP"/>
    </source>
</evidence>
<dbReference type="PANTHER" id="PTHR43806">
    <property type="entry name" value="PEPTIDASE S8"/>
    <property type="match status" value="1"/>
</dbReference>
<evidence type="ECO:0000256" key="7">
    <source>
        <dbReference type="RuleBase" id="RU003355"/>
    </source>
</evidence>
<accession>A0A2T0PXD3</accession>
<evidence type="ECO:0000313" key="11">
    <source>
        <dbReference type="Proteomes" id="UP000237846"/>
    </source>
</evidence>
<evidence type="ECO:0000256" key="6">
    <source>
        <dbReference type="PROSITE-ProRule" id="PRU01240"/>
    </source>
</evidence>
<dbReference type="PROSITE" id="PS00137">
    <property type="entry name" value="SUBTILASE_HIS"/>
    <property type="match status" value="1"/>
</dbReference>
<organism evidence="10 11">
    <name type="scientific">Allonocardiopsis opalescens</name>
    <dbReference type="NCBI Taxonomy" id="1144618"/>
    <lineage>
        <taxon>Bacteria</taxon>
        <taxon>Bacillati</taxon>
        <taxon>Actinomycetota</taxon>
        <taxon>Actinomycetes</taxon>
        <taxon>Streptosporangiales</taxon>
        <taxon>Allonocardiopsis</taxon>
    </lineage>
</organism>
<evidence type="ECO:0000313" key="10">
    <source>
        <dbReference type="EMBL" id="PRX96189.1"/>
    </source>
</evidence>
<keyword evidence="4 6" id="KW-0720">Serine protease</keyword>
<dbReference type="Proteomes" id="UP000237846">
    <property type="component" value="Unassembled WGS sequence"/>
</dbReference>
<sequence>MPSLAAALVLLLVLLPASSTAWPSTAPSGAERPVYRITLVTGDVATVVGEPSDPNAEVEVRAAPDRAGVDFAVDRGPGGELRAVPSDAALLIGSGRLDPRFFNLTQLVAWDYHDAASTEIPVMAEGAAGRGRGIGALADRPIGGGGLTAGSVPKREAAAAWAAGDAAGGRLPGAERLWLDGRVQAQLETSTAQVGAPRAWEAGLTGEGVTVAVLDTGVDAGHVDLAGRVAAERNFTDSPYDHDLHGHGTHVASILAGSGAASDGARQGMAPEARIVSGKVLDDEGHGTESGIIAGMEWAAGEAGARVVNLSLGGPAWFSGDPMSEAVARLTEETGALFVVAAANFGPAPGTVGVPAMAPQALTVGAVDDDDAVADFSSRGPALSGDRLKPELTAPGVRIWAARGDGTQMGSPEGEYTAASGTSMAAPHAAGAAALLAQRRPDWTAAQLKSALIAATFQPEEFSPLEHGTGRLDVAAALEQTVIEEDGTRHLVLAAGPAPAGSRREDAAEQRLRYRNLGDEPVRLRLSASSVAGDGEPGPENLVAFEAETVTVPAGGTATVGYTVDTSGQPPGYLSGVITGTADGTAVRTGFSVEVVALTPDTAPLAAYGAAA</sequence>
<dbReference type="InterPro" id="IPR050131">
    <property type="entry name" value="Peptidase_S8_subtilisin-like"/>
</dbReference>
<feature type="signal peptide" evidence="8">
    <location>
        <begin position="1"/>
        <end position="21"/>
    </location>
</feature>
<feature type="domain" description="Peptidase S8/S53" evidence="9">
    <location>
        <begin position="206"/>
        <end position="456"/>
    </location>
</feature>
<dbReference type="InterPro" id="IPR036852">
    <property type="entry name" value="Peptidase_S8/S53_dom_sf"/>
</dbReference>
<evidence type="ECO:0000256" key="1">
    <source>
        <dbReference type="ARBA" id="ARBA00011073"/>
    </source>
</evidence>
<dbReference type="InterPro" id="IPR000209">
    <property type="entry name" value="Peptidase_S8/S53_dom"/>
</dbReference>
<dbReference type="AlphaFoldDB" id="A0A2T0PXD3"/>
<reference evidence="10 11" key="1">
    <citation type="submission" date="2018-03" db="EMBL/GenBank/DDBJ databases">
        <title>Genomic Encyclopedia of Archaeal and Bacterial Type Strains, Phase II (KMG-II): from individual species to whole genera.</title>
        <authorList>
            <person name="Goeker M."/>
        </authorList>
    </citation>
    <scope>NUCLEOTIDE SEQUENCE [LARGE SCALE GENOMIC DNA]</scope>
    <source>
        <strain evidence="10 11">DSM 45601</strain>
    </source>
</reference>
<dbReference type="InterPro" id="IPR022398">
    <property type="entry name" value="Peptidase_S8_His-AS"/>
</dbReference>
<dbReference type="EMBL" id="PVZC01000008">
    <property type="protein sequence ID" value="PRX96189.1"/>
    <property type="molecule type" value="Genomic_DNA"/>
</dbReference>
<dbReference type="PROSITE" id="PS51892">
    <property type="entry name" value="SUBTILASE"/>
    <property type="match status" value="1"/>
</dbReference>
<dbReference type="PANTHER" id="PTHR43806:SF11">
    <property type="entry name" value="CEREVISIN-RELATED"/>
    <property type="match status" value="1"/>
</dbReference>
<dbReference type="PROSITE" id="PS00136">
    <property type="entry name" value="SUBTILASE_ASP"/>
    <property type="match status" value="1"/>
</dbReference>
<keyword evidence="3 6" id="KW-0378">Hydrolase</keyword>
<keyword evidence="2 6" id="KW-0645">Protease</keyword>
<evidence type="ECO:0000256" key="2">
    <source>
        <dbReference type="ARBA" id="ARBA00022670"/>
    </source>
</evidence>
<dbReference type="OrthoDB" id="614750at2"/>
<feature type="active site" description="Charge relay system" evidence="5 6">
    <location>
        <position position="247"/>
    </location>
</feature>
<dbReference type="InterPro" id="IPR023828">
    <property type="entry name" value="Peptidase_S8_Ser-AS"/>
</dbReference>
<dbReference type="GO" id="GO:0006508">
    <property type="term" value="P:proteolysis"/>
    <property type="evidence" value="ECO:0007669"/>
    <property type="project" value="UniProtKB-KW"/>
</dbReference>
<name>A0A2T0PXD3_9ACTN</name>
<comment type="caution">
    <text evidence="10">The sequence shown here is derived from an EMBL/GenBank/DDBJ whole genome shotgun (WGS) entry which is preliminary data.</text>
</comment>
<dbReference type="SUPFAM" id="SSF52743">
    <property type="entry name" value="Subtilisin-like"/>
    <property type="match status" value="1"/>
</dbReference>
<dbReference type="PRINTS" id="PR00723">
    <property type="entry name" value="SUBTILISIN"/>
</dbReference>
<evidence type="ECO:0000256" key="5">
    <source>
        <dbReference type="PIRSR" id="PIRSR615500-1"/>
    </source>
</evidence>
<evidence type="ECO:0000259" key="9">
    <source>
        <dbReference type="Pfam" id="PF00082"/>
    </source>
</evidence>
<dbReference type="InterPro" id="IPR015500">
    <property type="entry name" value="Peptidase_S8_subtilisin-rel"/>
</dbReference>